<gene>
    <name evidence="1" type="ORF">LDX53_01060</name>
</gene>
<organism evidence="1 2">
    <name type="scientific">Lactobacillus helsingborgensis</name>
    <dbReference type="NCBI Taxonomy" id="1218494"/>
    <lineage>
        <taxon>Bacteria</taxon>
        <taxon>Bacillati</taxon>
        <taxon>Bacillota</taxon>
        <taxon>Bacilli</taxon>
        <taxon>Lactobacillales</taxon>
        <taxon>Lactobacillaceae</taxon>
        <taxon>Lactobacillus</taxon>
    </lineage>
</organism>
<dbReference type="Proteomes" id="UP001164557">
    <property type="component" value="Chromosome"/>
</dbReference>
<evidence type="ECO:0000313" key="1">
    <source>
        <dbReference type="EMBL" id="UZX29857.1"/>
    </source>
</evidence>
<dbReference type="InterPro" id="IPR037481">
    <property type="entry name" value="LacX"/>
</dbReference>
<dbReference type="GO" id="GO:0030246">
    <property type="term" value="F:carbohydrate binding"/>
    <property type="evidence" value="ECO:0007669"/>
    <property type="project" value="InterPro"/>
</dbReference>
<evidence type="ECO:0000313" key="2">
    <source>
        <dbReference type="Proteomes" id="UP001164557"/>
    </source>
</evidence>
<dbReference type="Pfam" id="PF01263">
    <property type="entry name" value="Aldose_epim"/>
    <property type="match status" value="1"/>
</dbReference>
<accession>A0AA47GH34</accession>
<proteinExistence type="predicted"/>
<dbReference type="GO" id="GO:0016853">
    <property type="term" value="F:isomerase activity"/>
    <property type="evidence" value="ECO:0007669"/>
    <property type="project" value="InterPro"/>
</dbReference>
<keyword evidence="2" id="KW-1185">Reference proteome</keyword>
<dbReference type="Gene3D" id="2.70.98.10">
    <property type="match status" value="1"/>
</dbReference>
<protein>
    <submittedName>
        <fullName evidence="1">Aldose 1-epimerase family protein</fullName>
    </submittedName>
</protein>
<dbReference type="InterPro" id="IPR011013">
    <property type="entry name" value="Gal_mutarotase_sf_dom"/>
</dbReference>
<dbReference type="AlphaFoldDB" id="A0AA47GH34"/>
<dbReference type="CDD" id="cd09024">
    <property type="entry name" value="Aldose_epim_lacX"/>
    <property type="match status" value="1"/>
</dbReference>
<reference evidence="1" key="1">
    <citation type="submission" date="2021-09" db="EMBL/GenBank/DDBJ databases">
        <title>Lactobacillus species from Apis mellifera, Switzerland.</title>
        <authorList>
            <person name="Pfister J."/>
            <person name="Brown A."/>
            <person name="Neumann P."/>
            <person name="Collaud A."/>
            <person name="Retschnig G."/>
            <person name="Perreten V."/>
        </authorList>
    </citation>
    <scope>NUCLEOTIDE SEQUENCE</scope>
    <source>
        <strain evidence="1">IBH002</strain>
    </source>
</reference>
<sequence>MIKIENDKYQAEINEVGAELTHFVLKDVNYDLVWNDPDGSIWKRHAPILFPAIGRSNEGKYLLNNKFYKMKQHGFVRDYRFDEVKRYGSAKVELVQHATPETKKVFPFAYVLRVMYELVSAGLKISFTVENPNQTIMPFALGFHPGWNIKGFLEEYSIELEGSATPVARYGVGPVPFRNGMIAPLAEAIFNKIPLGHSFLDQGLVILDVHNANSVLLKRKPDSNILRINIKDFPYLTLWSPEGKNAPFVCIEPFAGLPDKAGEPVDWYQKLGNNLLAPGESKHFETVIGTF</sequence>
<dbReference type="InterPro" id="IPR008183">
    <property type="entry name" value="Aldose_1/G6P_1-epimerase"/>
</dbReference>
<name>A0AA47GH34_9LACO</name>
<dbReference type="InterPro" id="IPR014718">
    <property type="entry name" value="GH-type_carb-bd"/>
</dbReference>
<dbReference type="GO" id="GO:0005975">
    <property type="term" value="P:carbohydrate metabolic process"/>
    <property type="evidence" value="ECO:0007669"/>
    <property type="project" value="InterPro"/>
</dbReference>
<dbReference type="RefSeq" id="WP_046326628.1">
    <property type="nucleotide sequence ID" value="NZ_CP084389.1"/>
</dbReference>
<dbReference type="SUPFAM" id="SSF74650">
    <property type="entry name" value="Galactose mutarotase-like"/>
    <property type="match status" value="1"/>
</dbReference>
<dbReference type="EMBL" id="CP084389">
    <property type="protein sequence ID" value="UZX29857.1"/>
    <property type="molecule type" value="Genomic_DNA"/>
</dbReference>